<evidence type="ECO:0000256" key="16">
    <source>
        <dbReference type="SAM" id="MobiDB-lite"/>
    </source>
</evidence>
<keyword evidence="6 15" id="KW-0349">Heme</keyword>
<evidence type="ECO:0000256" key="11">
    <source>
        <dbReference type="ARBA" id="ARBA00023136"/>
    </source>
</evidence>
<evidence type="ECO:0000256" key="13">
    <source>
        <dbReference type="ARBA" id="ARBA00023180"/>
    </source>
</evidence>
<dbReference type="EMBL" id="JAKWBI020000082">
    <property type="protein sequence ID" value="KAJ2903402.1"/>
    <property type="molecule type" value="Genomic_DNA"/>
</dbReference>
<accession>A0AAD5WSR2</accession>
<dbReference type="AlphaFoldDB" id="A0AAD5WSR2"/>
<dbReference type="GO" id="GO:0005576">
    <property type="term" value="C:extracellular region"/>
    <property type="evidence" value="ECO:0007669"/>
    <property type="project" value="UniProtKB-SubCell"/>
</dbReference>
<keyword evidence="11" id="KW-0472">Membrane</keyword>
<feature type="chain" id="PRO_5042069944" description="CFEM domain-containing protein" evidence="17">
    <location>
        <begin position="18"/>
        <end position="279"/>
    </location>
</feature>
<sequence>MKTTAFIAGAFATAASAQLGNGTFPDDFPTCGETCIKDMYQGGDPQITTCDAEDLECLCGTPEFAYGVRDCTYAACGDAPDIAPSIFEVAIEICQEQGVDITESINKPADGSEDEGSGDDSDGSDGGDDSNVGGAVGVTSVVVSTSVDGDSTSIMTMTTVFSGVPTATTEVATTDSDGNDVTSTQVMYSTITGASSSSGSGTGSSGSSSTGSADGSSTTGDGDSSGGDSDSSSGDGGDDSSSTGDSDSDSTGSSSDNYGPAITAAPGLAAAAGLAVLLL</sequence>
<evidence type="ECO:0000256" key="15">
    <source>
        <dbReference type="PROSITE-ProRule" id="PRU01356"/>
    </source>
</evidence>
<evidence type="ECO:0000256" key="6">
    <source>
        <dbReference type="ARBA" id="ARBA00022617"/>
    </source>
</evidence>
<dbReference type="GO" id="GO:0098552">
    <property type="term" value="C:side of membrane"/>
    <property type="evidence" value="ECO:0007669"/>
    <property type="project" value="UniProtKB-KW"/>
</dbReference>
<keyword evidence="8 15" id="KW-0479">Metal-binding</keyword>
<evidence type="ECO:0000259" key="18">
    <source>
        <dbReference type="PROSITE" id="PS52012"/>
    </source>
</evidence>
<evidence type="ECO:0000256" key="14">
    <source>
        <dbReference type="ARBA" id="ARBA00023288"/>
    </source>
</evidence>
<dbReference type="PANTHER" id="PTHR37928:SF1">
    <property type="entry name" value="CFEM DOMAIN PROTEIN (AFU_ORTHOLOGUE AFUA_6G14090)"/>
    <property type="match status" value="1"/>
</dbReference>
<dbReference type="PROSITE" id="PS52012">
    <property type="entry name" value="CFEM"/>
    <property type="match status" value="1"/>
</dbReference>
<dbReference type="GO" id="GO:0005886">
    <property type="term" value="C:plasma membrane"/>
    <property type="evidence" value="ECO:0007669"/>
    <property type="project" value="UniProtKB-SubCell"/>
</dbReference>
<feature type="region of interest" description="Disordered" evidence="16">
    <location>
        <begin position="104"/>
        <end position="135"/>
    </location>
</feature>
<evidence type="ECO:0000256" key="17">
    <source>
        <dbReference type="SAM" id="SignalP"/>
    </source>
</evidence>
<feature type="compositionally biased region" description="Low complexity" evidence="16">
    <location>
        <begin position="192"/>
        <end position="256"/>
    </location>
</feature>
<comment type="subcellular location">
    <subcellularLocation>
        <location evidence="1">Cell membrane</location>
        <topology evidence="1">Lipid-anchor</topology>
        <topology evidence="1">GPI-anchor</topology>
    </subcellularLocation>
    <subcellularLocation>
        <location evidence="2">Secreted</location>
    </subcellularLocation>
</comment>
<dbReference type="PANTHER" id="PTHR37928">
    <property type="entry name" value="CFEM DOMAIN PROTEIN (AFU_ORTHOLOGUE AFUA_6G14090)"/>
    <property type="match status" value="1"/>
</dbReference>
<dbReference type="GO" id="GO:0046872">
    <property type="term" value="F:metal ion binding"/>
    <property type="evidence" value="ECO:0007669"/>
    <property type="project" value="UniProtKB-UniRule"/>
</dbReference>
<feature type="region of interest" description="Disordered" evidence="16">
    <location>
        <begin position="192"/>
        <end position="262"/>
    </location>
</feature>
<organism evidence="19 20">
    <name type="scientific">Zalerion maritima</name>
    <dbReference type="NCBI Taxonomy" id="339359"/>
    <lineage>
        <taxon>Eukaryota</taxon>
        <taxon>Fungi</taxon>
        <taxon>Dikarya</taxon>
        <taxon>Ascomycota</taxon>
        <taxon>Pezizomycotina</taxon>
        <taxon>Sordariomycetes</taxon>
        <taxon>Lulworthiomycetidae</taxon>
        <taxon>Lulworthiales</taxon>
        <taxon>Lulworthiaceae</taxon>
        <taxon>Zalerion</taxon>
    </lineage>
</organism>
<dbReference type="SMART" id="SM00747">
    <property type="entry name" value="CFEM"/>
    <property type="match status" value="1"/>
</dbReference>
<keyword evidence="7" id="KW-0336">GPI-anchor</keyword>
<evidence type="ECO:0000313" key="19">
    <source>
        <dbReference type="EMBL" id="KAJ2903402.1"/>
    </source>
</evidence>
<feature type="compositionally biased region" description="Acidic residues" evidence="16">
    <location>
        <begin position="111"/>
        <end position="128"/>
    </location>
</feature>
<evidence type="ECO:0000256" key="7">
    <source>
        <dbReference type="ARBA" id="ARBA00022622"/>
    </source>
</evidence>
<evidence type="ECO:0000256" key="2">
    <source>
        <dbReference type="ARBA" id="ARBA00004613"/>
    </source>
</evidence>
<evidence type="ECO:0000256" key="3">
    <source>
        <dbReference type="ARBA" id="ARBA00010031"/>
    </source>
</evidence>
<evidence type="ECO:0000313" key="20">
    <source>
        <dbReference type="Proteomes" id="UP001201980"/>
    </source>
</evidence>
<keyword evidence="10 15" id="KW-0408">Iron</keyword>
<evidence type="ECO:0000256" key="8">
    <source>
        <dbReference type="ARBA" id="ARBA00022723"/>
    </source>
</evidence>
<keyword evidence="9 17" id="KW-0732">Signal</keyword>
<evidence type="ECO:0000256" key="1">
    <source>
        <dbReference type="ARBA" id="ARBA00004609"/>
    </source>
</evidence>
<dbReference type="Proteomes" id="UP001201980">
    <property type="component" value="Unassembled WGS sequence"/>
</dbReference>
<comment type="caution">
    <text evidence="19">The sequence shown here is derived from an EMBL/GenBank/DDBJ whole genome shotgun (WGS) entry which is preliminary data.</text>
</comment>
<feature type="signal peptide" evidence="17">
    <location>
        <begin position="1"/>
        <end position="17"/>
    </location>
</feature>
<keyword evidence="13" id="KW-0325">Glycoprotein</keyword>
<keyword evidence="20" id="KW-1185">Reference proteome</keyword>
<feature type="disulfide bond" evidence="15">
    <location>
        <begin position="50"/>
        <end position="57"/>
    </location>
</feature>
<comment type="similarity">
    <text evidence="3">Belongs to the RBT5 family.</text>
</comment>
<dbReference type="InterPro" id="IPR051735">
    <property type="entry name" value="CFEM_domain"/>
</dbReference>
<proteinExistence type="inferred from homology"/>
<feature type="domain" description="CFEM" evidence="18">
    <location>
        <begin position="3"/>
        <end position="121"/>
    </location>
</feature>
<keyword evidence="14" id="KW-0449">Lipoprotein</keyword>
<evidence type="ECO:0000256" key="10">
    <source>
        <dbReference type="ARBA" id="ARBA00023004"/>
    </source>
</evidence>
<dbReference type="InterPro" id="IPR008427">
    <property type="entry name" value="Extracellular_membr_CFEM_dom"/>
</dbReference>
<keyword evidence="4" id="KW-1003">Cell membrane</keyword>
<keyword evidence="12 15" id="KW-1015">Disulfide bond</keyword>
<evidence type="ECO:0000256" key="9">
    <source>
        <dbReference type="ARBA" id="ARBA00022729"/>
    </source>
</evidence>
<gene>
    <name evidence="19" type="ORF">MKZ38_009979</name>
</gene>
<reference evidence="19" key="1">
    <citation type="submission" date="2022-07" db="EMBL/GenBank/DDBJ databases">
        <title>Draft genome sequence of Zalerion maritima ATCC 34329, a (micro)plastics degrading marine fungus.</title>
        <authorList>
            <person name="Paco A."/>
            <person name="Goncalves M.F.M."/>
            <person name="Rocha-Santos T.A.P."/>
            <person name="Alves A."/>
        </authorList>
    </citation>
    <scope>NUCLEOTIDE SEQUENCE</scope>
    <source>
        <strain evidence="19">ATCC 34329</strain>
    </source>
</reference>
<evidence type="ECO:0000256" key="12">
    <source>
        <dbReference type="ARBA" id="ARBA00023157"/>
    </source>
</evidence>
<evidence type="ECO:0000256" key="4">
    <source>
        <dbReference type="ARBA" id="ARBA00022475"/>
    </source>
</evidence>
<name>A0AAD5WSR2_9PEZI</name>
<comment type="caution">
    <text evidence="15">Lacks conserved residue(s) required for the propagation of feature annotation.</text>
</comment>
<evidence type="ECO:0000256" key="5">
    <source>
        <dbReference type="ARBA" id="ARBA00022525"/>
    </source>
</evidence>
<dbReference type="Pfam" id="PF05730">
    <property type="entry name" value="CFEM"/>
    <property type="match status" value="1"/>
</dbReference>
<protein>
    <recommendedName>
        <fullName evidence="18">CFEM domain-containing protein</fullName>
    </recommendedName>
</protein>
<keyword evidence="5" id="KW-0964">Secreted</keyword>
<feature type="binding site" description="axial binding residue" evidence="15">
    <location>
        <position position="54"/>
    </location>
    <ligand>
        <name>heme</name>
        <dbReference type="ChEBI" id="CHEBI:30413"/>
    </ligand>
    <ligandPart>
        <name>Fe</name>
        <dbReference type="ChEBI" id="CHEBI:18248"/>
    </ligandPart>
</feature>